<organism evidence="2 3">
    <name type="scientific">Nocardia rhamnosiphila</name>
    <dbReference type="NCBI Taxonomy" id="426716"/>
    <lineage>
        <taxon>Bacteria</taxon>
        <taxon>Bacillati</taxon>
        <taxon>Actinomycetota</taxon>
        <taxon>Actinomycetes</taxon>
        <taxon>Mycobacteriales</taxon>
        <taxon>Nocardiaceae</taxon>
        <taxon>Nocardia</taxon>
    </lineage>
</organism>
<keyword evidence="3" id="KW-1185">Reference proteome</keyword>
<evidence type="ECO:0008006" key="4">
    <source>
        <dbReference type="Google" id="ProtNLM"/>
    </source>
</evidence>
<accession>A0ABV2WYZ2</accession>
<sequence>MSGWASSRLSVAIAGAAVAVGLAVAGCSSTIEGRAQPVLETGTVDAVDVTGTPGSGETSRTTTSSAPPTTTPEAGDVSFDAEVGDCVTLGGTTTDASIEAASCGSNESNYKVIGKAEQSSQCVGDADNYYAESRNGIEMGALCLDIDWVVGGCMDVGGGTTGPERIDCTETSAADGVKVVAIEQGATEVDACGAGSSGYVYPERRFVVCVDEL</sequence>
<protein>
    <recommendedName>
        <fullName evidence="4">LppU protein</fullName>
    </recommendedName>
</protein>
<dbReference type="RefSeq" id="WP_051715066.1">
    <property type="nucleotide sequence ID" value="NZ_JBEXYG010000024.1"/>
</dbReference>
<dbReference type="Proteomes" id="UP001550628">
    <property type="component" value="Unassembled WGS sequence"/>
</dbReference>
<evidence type="ECO:0000313" key="3">
    <source>
        <dbReference type="Proteomes" id="UP001550628"/>
    </source>
</evidence>
<feature type="compositionally biased region" description="Low complexity" evidence="1">
    <location>
        <begin position="42"/>
        <end position="72"/>
    </location>
</feature>
<evidence type="ECO:0000256" key="1">
    <source>
        <dbReference type="SAM" id="MobiDB-lite"/>
    </source>
</evidence>
<feature type="region of interest" description="Disordered" evidence="1">
    <location>
        <begin position="42"/>
        <end position="77"/>
    </location>
</feature>
<dbReference type="EMBL" id="JBEYBF010000033">
    <property type="protein sequence ID" value="MEU1956119.1"/>
    <property type="molecule type" value="Genomic_DNA"/>
</dbReference>
<reference evidence="2 3" key="1">
    <citation type="submission" date="2024-06" db="EMBL/GenBank/DDBJ databases">
        <title>The Natural Products Discovery Center: Release of the First 8490 Sequenced Strains for Exploring Actinobacteria Biosynthetic Diversity.</title>
        <authorList>
            <person name="Kalkreuter E."/>
            <person name="Kautsar S.A."/>
            <person name="Yang D."/>
            <person name="Bader C.D."/>
            <person name="Teijaro C.N."/>
            <person name="Fluegel L."/>
            <person name="Davis C.M."/>
            <person name="Simpson J.R."/>
            <person name="Lauterbach L."/>
            <person name="Steele A.D."/>
            <person name="Gui C."/>
            <person name="Meng S."/>
            <person name="Li G."/>
            <person name="Viehrig K."/>
            <person name="Ye F."/>
            <person name="Su P."/>
            <person name="Kiefer A.F."/>
            <person name="Nichols A."/>
            <person name="Cepeda A.J."/>
            <person name="Yan W."/>
            <person name="Fan B."/>
            <person name="Jiang Y."/>
            <person name="Adhikari A."/>
            <person name="Zheng C.-J."/>
            <person name="Schuster L."/>
            <person name="Cowan T.M."/>
            <person name="Smanski M.J."/>
            <person name="Chevrette M.G."/>
            <person name="De Carvalho L.P.S."/>
            <person name="Shen B."/>
        </authorList>
    </citation>
    <scope>NUCLEOTIDE SEQUENCE [LARGE SCALE GENOMIC DNA]</scope>
    <source>
        <strain evidence="2 3">NPDC019708</strain>
    </source>
</reference>
<gene>
    <name evidence="2" type="ORF">ABZ510_30270</name>
</gene>
<dbReference type="GeneID" id="96244621"/>
<comment type="caution">
    <text evidence="2">The sequence shown here is derived from an EMBL/GenBank/DDBJ whole genome shotgun (WGS) entry which is preliminary data.</text>
</comment>
<name>A0ABV2WYZ2_9NOCA</name>
<proteinExistence type="predicted"/>
<evidence type="ECO:0000313" key="2">
    <source>
        <dbReference type="EMBL" id="MEU1956119.1"/>
    </source>
</evidence>